<dbReference type="KEGG" id="mtea:DK419_20175"/>
<reference evidence="1 2" key="1">
    <citation type="submission" date="2018-05" db="EMBL/GenBank/DDBJ databases">
        <title>Complete Genome Sequence of Methylobacterium sp. 17Sr1-28.</title>
        <authorList>
            <person name="Srinivasan S."/>
        </authorList>
    </citation>
    <scope>NUCLEOTIDE SEQUENCE [LARGE SCALE GENOMIC DNA]</scope>
    <source>
        <strain evidence="1 2">17Sr1-28</strain>
    </source>
</reference>
<dbReference type="Proteomes" id="UP000245444">
    <property type="component" value="Chromosome"/>
</dbReference>
<gene>
    <name evidence="1" type="ORF">DK419_20175</name>
</gene>
<evidence type="ECO:0000313" key="2">
    <source>
        <dbReference type="Proteomes" id="UP000245444"/>
    </source>
</evidence>
<protein>
    <recommendedName>
        <fullName evidence="3">Transcription factor</fullName>
    </recommendedName>
</protein>
<sequence>MAISVDNPEADALTRTFAELAGVGIAEAIVIAMKEAIERRRNAETPRETAARLRKEHGVVLAQAARAPLPREAFDEMWADR</sequence>
<evidence type="ECO:0000313" key="1">
    <source>
        <dbReference type="EMBL" id="AWN50144.1"/>
    </source>
</evidence>
<dbReference type="EMBL" id="CP029553">
    <property type="protein sequence ID" value="AWN50144.1"/>
    <property type="molecule type" value="Genomic_DNA"/>
</dbReference>
<organism evidence="1 2">
    <name type="scientific">Methylobacterium terrae</name>
    <dbReference type="NCBI Taxonomy" id="2202827"/>
    <lineage>
        <taxon>Bacteria</taxon>
        <taxon>Pseudomonadati</taxon>
        <taxon>Pseudomonadota</taxon>
        <taxon>Alphaproteobacteria</taxon>
        <taxon>Hyphomicrobiales</taxon>
        <taxon>Methylobacteriaceae</taxon>
        <taxon>Methylobacterium</taxon>
    </lineage>
</organism>
<keyword evidence="2" id="KW-1185">Reference proteome</keyword>
<proteinExistence type="predicted"/>
<dbReference type="OrthoDB" id="9814421at2"/>
<dbReference type="Pfam" id="PF07704">
    <property type="entry name" value="PSK_trans_fac"/>
    <property type="match status" value="1"/>
</dbReference>
<dbReference type="RefSeq" id="WP_109962400.1">
    <property type="nucleotide sequence ID" value="NZ_CP029553.1"/>
</dbReference>
<name>A0A2U8WUZ9_9HYPH</name>
<dbReference type="InterPro" id="IPR011660">
    <property type="entry name" value="VapB-like"/>
</dbReference>
<evidence type="ECO:0008006" key="3">
    <source>
        <dbReference type="Google" id="ProtNLM"/>
    </source>
</evidence>
<accession>A0A2U8WUZ9</accession>
<dbReference type="AlphaFoldDB" id="A0A2U8WUZ9"/>